<dbReference type="NCBIfam" id="TIGR00009">
    <property type="entry name" value="L28"/>
    <property type="match status" value="1"/>
</dbReference>
<gene>
    <name evidence="5 6" type="primary">rpmB</name>
    <name evidence="6" type="ORF">HYZ11_03100</name>
</gene>
<dbReference type="HAMAP" id="MF_00373">
    <property type="entry name" value="Ribosomal_bL28"/>
    <property type="match status" value="1"/>
</dbReference>
<dbReference type="PANTHER" id="PTHR13528">
    <property type="entry name" value="39S RIBOSOMAL PROTEIN L28, MITOCHONDRIAL"/>
    <property type="match status" value="1"/>
</dbReference>
<dbReference type="GO" id="GO:0003735">
    <property type="term" value="F:structural constituent of ribosome"/>
    <property type="evidence" value="ECO:0007669"/>
    <property type="project" value="InterPro"/>
</dbReference>
<name>A0A932HY63_UNCTE</name>
<evidence type="ECO:0000256" key="1">
    <source>
        <dbReference type="ARBA" id="ARBA00008760"/>
    </source>
</evidence>
<dbReference type="Pfam" id="PF00830">
    <property type="entry name" value="Ribosomal_L28"/>
    <property type="match status" value="1"/>
</dbReference>
<evidence type="ECO:0000313" key="7">
    <source>
        <dbReference type="Proteomes" id="UP000782312"/>
    </source>
</evidence>
<organism evidence="6 7">
    <name type="scientific">Tectimicrobiota bacterium</name>
    <dbReference type="NCBI Taxonomy" id="2528274"/>
    <lineage>
        <taxon>Bacteria</taxon>
        <taxon>Pseudomonadati</taxon>
        <taxon>Nitrospinota/Tectimicrobiota group</taxon>
        <taxon>Candidatus Tectimicrobiota</taxon>
    </lineage>
</organism>
<protein>
    <recommendedName>
        <fullName evidence="4 5">Large ribosomal subunit protein bL28</fullName>
    </recommendedName>
</protein>
<dbReference type="SUPFAM" id="SSF143800">
    <property type="entry name" value="L28p-like"/>
    <property type="match status" value="1"/>
</dbReference>
<evidence type="ECO:0000256" key="5">
    <source>
        <dbReference type="HAMAP-Rule" id="MF_00373"/>
    </source>
</evidence>
<evidence type="ECO:0000256" key="3">
    <source>
        <dbReference type="ARBA" id="ARBA00023274"/>
    </source>
</evidence>
<comment type="similarity">
    <text evidence="1 5">Belongs to the bacterial ribosomal protein bL28 family.</text>
</comment>
<dbReference type="Proteomes" id="UP000782312">
    <property type="component" value="Unassembled WGS sequence"/>
</dbReference>
<dbReference type="InterPro" id="IPR037147">
    <property type="entry name" value="Ribosomal_bL28_sf"/>
</dbReference>
<dbReference type="EMBL" id="JACPUR010000004">
    <property type="protein sequence ID" value="MBI3126573.1"/>
    <property type="molecule type" value="Genomic_DNA"/>
</dbReference>
<accession>A0A932HY63</accession>
<evidence type="ECO:0000256" key="4">
    <source>
        <dbReference type="ARBA" id="ARBA00035174"/>
    </source>
</evidence>
<dbReference type="FunFam" id="2.30.170.40:FF:000001">
    <property type="entry name" value="50S ribosomal protein L28"/>
    <property type="match status" value="1"/>
</dbReference>
<dbReference type="GO" id="GO:1990904">
    <property type="term" value="C:ribonucleoprotein complex"/>
    <property type="evidence" value="ECO:0007669"/>
    <property type="project" value="UniProtKB-KW"/>
</dbReference>
<proteinExistence type="inferred from homology"/>
<dbReference type="GO" id="GO:0005840">
    <property type="term" value="C:ribosome"/>
    <property type="evidence" value="ECO:0007669"/>
    <property type="project" value="UniProtKB-KW"/>
</dbReference>
<keyword evidence="3 5" id="KW-0687">Ribonucleoprotein</keyword>
<dbReference type="Gene3D" id="2.30.170.40">
    <property type="entry name" value="Ribosomal protein L28/L24"/>
    <property type="match status" value="1"/>
</dbReference>
<evidence type="ECO:0000256" key="2">
    <source>
        <dbReference type="ARBA" id="ARBA00022980"/>
    </source>
</evidence>
<dbReference type="PANTHER" id="PTHR13528:SF2">
    <property type="entry name" value="LARGE RIBOSOMAL SUBUNIT PROTEIN BL28M"/>
    <property type="match status" value="1"/>
</dbReference>
<dbReference type="GO" id="GO:0006412">
    <property type="term" value="P:translation"/>
    <property type="evidence" value="ECO:0007669"/>
    <property type="project" value="UniProtKB-UniRule"/>
</dbReference>
<evidence type="ECO:0000313" key="6">
    <source>
        <dbReference type="EMBL" id="MBI3126573.1"/>
    </source>
</evidence>
<dbReference type="InterPro" id="IPR001383">
    <property type="entry name" value="Ribosomal_bL28_bact-type"/>
</dbReference>
<reference evidence="6" key="1">
    <citation type="submission" date="2020-07" db="EMBL/GenBank/DDBJ databases">
        <title>Huge and variable diversity of episymbiotic CPR bacteria and DPANN archaea in groundwater ecosystems.</title>
        <authorList>
            <person name="He C.Y."/>
            <person name="Keren R."/>
            <person name="Whittaker M."/>
            <person name="Farag I.F."/>
            <person name="Doudna J."/>
            <person name="Cate J.H.D."/>
            <person name="Banfield J.F."/>
        </authorList>
    </citation>
    <scope>NUCLEOTIDE SEQUENCE</scope>
    <source>
        <strain evidence="6">NC_groundwater_763_Ag_S-0.2um_68_21</strain>
    </source>
</reference>
<sequence>MAASKKPLASRRCAVTGRTVKFGNSVSHSNRKTRRRFEPNLHDKRFWVPEEKRWITLRVSARALKTIAKRGISVVLADMRRKGGK</sequence>
<dbReference type="InterPro" id="IPR034704">
    <property type="entry name" value="Ribosomal_bL28/bL31-like_sf"/>
</dbReference>
<comment type="caution">
    <text evidence="6">The sequence shown here is derived from an EMBL/GenBank/DDBJ whole genome shotgun (WGS) entry which is preliminary data.</text>
</comment>
<dbReference type="InterPro" id="IPR026569">
    <property type="entry name" value="Ribosomal_bL28"/>
</dbReference>
<keyword evidence="2 5" id="KW-0689">Ribosomal protein</keyword>
<dbReference type="AlphaFoldDB" id="A0A932HY63"/>